<dbReference type="AlphaFoldDB" id="A0A2P6RA70"/>
<proteinExistence type="predicted"/>
<accession>A0A2P6RA70</accession>
<name>A0A2P6RA70_ROSCH</name>
<dbReference type="EMBL" id="PDCK01000041">
    <property type="protein sequence ID" value="PRQ43333.1"/>
    <property type="molecule type" value="Genomic_DNA"/>
</dbReference>
<comment type="caution">
    <text evidence="1">The sequence shown here is derived from an EMBL/GenBank/DDBJ whole genome shotgun (WGS) entry which is preliminary data.</text>
</comment>
<sequence length="127" mass="14268">MDTISLDILIFKGMLQFPKYIICILGANPGLMILPYCQAKLNIKFPFSKEAFRLCLETVECGIFSSQVYYLFAVQILDGFDAYALDEFLSEERKLEFAHASENSNGVINNKAAIGQRLQDSEGIQKA</sequence>
<protein>
    <submittedName>
        <fullName evidence="1">Uncharacterized protein</fullName>
    </submittedName>
</protein>
<dbReference type="Gramene" id="PRQ43333">
    <property type="protein sequence ID" value="PRQ43333"/>
    <property type="gene ID" value="RchiOBHm_Chr3g0467361"/>
</dbReference>
<gene>
    <name evidence="1" type="ORF">RchiOBHm_Chr3g0467361</name>
</gene>
<reference evidence="1 2" key="1">
    <citation type="journal article" date="2018" name="Nat. Genet.">
        <title>The Rosa genome provides new insights in the design of modern roses.</title>
        <authorList>
            <person name="Bendahmane M."/>
        </authorList>
    </citation>
    <scope>NUCLEOTIDE SEQUENCE [LARGE SCALE GENOMIC DNA]</scope>
    <source>
        <strain evidence="2">cv. Old Blush</strain>
    </source>
</reference>
<dbReference type="Proteomes" id="UP000238479">
    <property type="component" value="Chromosome 3"/>
</dbReference>
<evidence type="ECO:0000313" key="1">
    <source>
        <dbReference type="EMBL" id="PRQ43333.1"/>
    </source>
</evidence>
<evidence type="ECO:0000313" key="2">
    <source>
        <dbReference type="Proteomes" id="UP000238479"/>
    </source>
</evidence>
<keyword evidence="2" id="KW-1185">Reference proteome</keyword>
<organism evidence="1 2">
    <name type="scientific">Rosa chinensis</name>
    <name type="common">China rose</name>
    <dbReference type="NCBI Taxonomy" id="74649"/>
    <lineage>
        <taxon>Eukaryota</taxon>
        <taxon>Viridiplantae</taxon>
        <taxon>Streptophyta</taxon>
        <taxon>Embryophyta</taxon>
        <taxon>Tracheophyta</taxon>
        <taxon>Spermatophyta</taxon>
        <taxon>Magnoliopsida</taxon>
        <taxon>eudicotyledons</taxon>
        <taxon>Gunneridae</taxon>
        <taxon>Pentapetalae</taxon>
        <taxon>rosids</taxon>
        <taxon>fabids</taxon>
        <taxon>Rosales</taxon>
        <taxon>Rosaceae</taxon>
        <taxon>Rosoideae</taxon>
        <taxon>Rosoideae incertae sedis</taxon>
        <taxon>Rosa</taxon>
    </lineage>
</organism>